<gene>
    <name evidence="4" type="ORF">OPV22_030925</name>
</gene>
<evidence type="ECO:0000256" key="1">
    <source>
        <dbReference type="SAM" id="MobiDB-lite"/>
    </source>
</evidence>
<feature type="region of interest" description="Disordered" evidence="1">
    <location>
        <begin position="238"/>
        <end position="284"/>
    </location>
</feature>
<feature type="compositionally biased region" description="Basic and acidic residues" evidence="1">
    <location>
        <begin position="387"/>
        <end position="408"/>
    </location>
</feature>
<dbReference type="Pfam" id="PF21647">
    <property type="entry name" value="DUF6857"/>
    <property type="match status" value="1"/>
</dbReference>
<feature type="compositionally biased region" description="Basic and acidic residues" evidence="1">
    <location>
        <begin position="438"/>
        <end position="457"/>
    </location>
</feature>
<name>A0AAV8PMW6_ENSVE</name>
<dbReference type="Proteomes" id="UP001222027">
    <property type="component" value="Unassembled WGS sequence"/>
</dbReference>
<protein>
    <submittedName>
        <fullName evidence="4">Uncharacterized protein</fullName>
    </submittedName>
</protein>
<keyword evidence="5" id="KW-1185">Reference proteome</keyword>
<feature type="region of interest" description="Disordered" evidence="1">
    <location>
        <begin position="383"/>
        <end position="459"/>
    </location>
</feature>
<sequence>MATLAPGILMKLLDGMKTGTRERRGVLLQVTDIVPADLDEKDLWPKRGFYIKVSDSSHSIYVTLPFDQDELVLSNKLRLGQFIHVDRLQPASPVPVVVGAKPLPGRHPLVGTPDPIVRVRGSGDEKSSAKHTAATSVRRRGSWEQNHVPSPMIVKPTALDFGERTPMKDRLQSNGVLSPPASARLGKEVSSAFLASSVGGALLSRMADAKEAVGSGLVRKSCSISKFSRTKCVAERVAKTPRSSSSFPAEKNAPKTPLLKLRSDAREEDSSSWTSDEHNNSTTIDNATAATHISSERLSLPGKINTLGKEALEHREAAQRVALQALRDASATETIVRVLKMFSELSSSAKPEEPAACFDQFLCFHQEVVQAAAGIEAIQAATSVAEESTKEQSDKDDDSSILRVRDHNANNQNGQSIKRRAASVSKTDENKVGLGKHPRSDSNHKVTRDKKEQDEAKLPTCTSSLGRSIELAKQLRTEAGKWFMEFLEATLESGFRTAKASVGGGGGHRSKPVVGCCPQSLILRVINWVELERCDGSRKPLHPRTAQIARKLRIKAKNP</sequence>
<dbReference type="PANTHER" id="PTHR31928:SF6">
    <property type="entry name" value="DUF936 DOMAIN-CONTAINING PROTEIN"/>
    <property type="match status" value="1"/>
</dbReference>
<dbReference type="AlphaFoldDB" id="A0AAV8PMW6"/>
<reference evidence="4 5" key="1">
    <citation type="submission" date="2022-12" db="EMBL/GenBank/DDBJ databases">
        <title>Chromosome-scale assembly of the Ensete ventricosum genome.</title>
        <authorList>
            <person name="Dussert Y."/>
            <person name="Stocks J."/>
            <person name="Wendawek A."/>
            <person name="Woldeyes F."/>
            <person name="Nichols R.A."/>
            <person name="Borrell J.S."/>
        </authorList>
    </citation>
    <scope>NUCLEOTIDE SEQUENCE [LARGE SCALE GENOMIC DNA]</scope>
    <source>
        <strain evidence="5">cv. Maze</strain>
        <tissue evidence="4">Seeds</tissue>
    </source>
</reference>
<evidence type="ECO:0000313" key="4">
    <source>
        <dbReference type="EMBL" id="KAJ8457999.1"/>
    </source>
</evidence>
<evidence type="ECO:0000259" key="3">
    <source>
        <dbReference type="Pfam" id="PF21647"/>
    </source>
</evidence>
<feature type="compositionally biased region" description="Basic and acidic residues" evidence="1">
    <location>
        <begin position="261"/>
        <end position="279"/>
    </location>
</feature>
<dbReference type="InterPro" id="IPR048297">
    <property type="entry name" value="DUF936_dom_pln"/>
</dbReference>
<dbReference type="PANTHER" id="PTHR31928">
    <property type="entry name" value="EXPRESSED PROTEIN"/>
    <property type="match status" value="1"/>
</dbReference>
<feature type="domain" description="DUF6857" evidence="3">
    <location>
        <begin position="294"/>
        <end position="500"/>
    </location>
</feature>
<proteinExistence type="predicted"/>
<dbReference type="InterPro" id="IPR049172">
    <property type="entry name" value="DUF6857_pln"/>
</dbReference>
<evidence type="ECO:0000313" key="5">
    <source>
        <dbReference type="Proteomes" id="UP001222027"/>
    </source>
</evidence>
<evidence type="ECO:0000259" key="2">
    <source>
        <dbReference type="Pfam" id="PF06075"/>
    </source>
</evidence>
<dbReference type="EMBL" id="JAQQAF010000009">
    <property type="protein sequence ID" value="KAJ8457999.1"/>
    <property type="molecule type" value="Genomic_DNA"/>
</dbReference>
<feature type="domain" description="DUF936" evidence="2">
    <location>
        <begin position="4"/>
        <end position="117"/>
    </location>
</feature>
<accession>A0AAV8PMW6</accession>
<dbReference type="InterPro" id="IPR010341">
    <property type="entry name" value="DUF936_pln"/>
</dbReference>
<organism evidence="4 5">
    <name type="scientific">Ensete ventricosum</name>
    <name type="common">Abyssinian banana</name>
    <name type="synonym">Musa ensete</name>
    <dbReference type="NCBI Taxonomy" id="4639"/>
    <lineage>
        <taxon>Eukaryota</taxon>
        <taxon>Viridiplantae</taxon>
        <taxon>Streptophyta</taxon>
        <taxon>Embryophyta</taxon>
        <taxon>Tracheophyta</taxon>
        <taxon>Spermatophyta</taxon>
        <taxon>Magnoliopsida</taxon>
        <taxon>Liliopsida</taxon>
        <taxon>Zingiberales</taxon>
        <taxon>Musaceae</taxon>
        <taxon>Ensete</taxon>
    </lineage>
</organism>
<dbReference type="Pfam" id="PF06075">
    <property type="entry name" value="DUF936"/>
    <property type="match status" value="1"/>
</dbReference>
<comment type="caution">
    <text evidence="4">The sequence shown here is derived from an EMBL/GenBank/DDBJ whole genome shotgun (WGS) entry which is preliminary data.</text>
</comment>